<dbReference type="Proteomes" id="UP000308600">
    <property type="component" value="Unassembled WGS sequence"/>
</dbReference>
<reference evidence="1 2" key="1">
    <citation type="journal article" date="2019" name="Nat. Ecol. Evol.">
        <title>Megaphylogeny resolves global patterns of mushroom evolution.</title>
        <authorList>
            <person name="Varga T."/>
            <person name="Krizsan K."/>
            <person name="Foldi C."/>
            <person name="Dima B."/>
            <person name="Sanchez-Garcia M."/>
            <person name="Sanchez-Ramirez S."/>
            <person name="Szollosi G.J."/>
            <person name="Szarkandi J.G."/>
            <person name="Papp V."/>
            <person name="Albert L."/>
            <person name="Andreopoulos W."/>
            <person name="Angelini C."/>
            <person name="Antonin V."/>
            <person name="Barry K.W."/>
            <person name="Bougher N.L."/>
            <person name="Buchanan P."/>
            <person name="Buyck B."/>
            <person name="Bense V."/>
            <person name="Catcheside P."/>
            <person name="Chovatia M."/>
            <person name="Cooper J."/>
            <person name="Damon W."/>
            <person name="Desjardin D."/>
            <person name="Finy P."/>
            <person name="Geml J."/>
            <person name="Haridas S."/>
            <person name="Hughes K."/>
            <person name="Justo A."/>
            <person name="Karasinski D."/>
            <person name="Kautmanova I."/>
            <person name="Kiss B."/>
            <person name="Kocsube S."/>
            <person name="Kotiranta H."/>
            <person name="LaButti K.M."/>
            <person name="Lechner B.E."/>
            <person name="Liimatainen K."/>
            <person name="Lipzen A."/>
            <person name="Lukacs Z."/>
            <person name="Mihaltcheva S."/>
            <person name="Morgado L.N."/>
            <person name="Niskanen T."/>
            <person name="Noordeloos M.E."/>
            <person name="Ohm R.A."/>
            <person name="Ortiz-Santana B."/>
            <person name="Ovrebo C."/>
            <person name="Racz N."/>
            <person name="Riley R."/>
            <person name="Savchenko A."/>
            <person name="Shiryaev A."/>
            <person name="Soop K."/>
            <person name="Spirin V."/>
            <person name="Szebenyi C."/>
            <person name="Tomsovsky M."/>
            <person name="Tulloss R.E."/>
            <person name="Uehling J."/>
            <person name="Grigoriev I.V."/>
            <person name="Vagvolgyi C."/>
            <person name="Papp T."/>
            <person name="Martin F.M."/>
            <person name="Miettinen O."/>
            <person name="Hibbett D.S."/>
            <person name="Nagy L.G."/>
        </authorList>
    </citation>
    <scope>NUCLEOTIDE SEQUENCE [LARGE SCALE GENOMIC DNA]</scope>
    <source>
        <strain evidence="1 2">NL-1719</strain>
    </source>
</reference>
<dbReference type="EMBL" id="ML209232">
    <property type="protein sequence ID" value="TFK58694.1"/>
    <property type="molecule type" value="Genomic_DNA"/>
</dbReference>
<keyword evidence="2" id="KW-1185">Reference proteome</keyword>
<organism evidence="1 2">
    <name type="scientific">Pluteus cervinus</name>
    <dbReference type="NCBI Taxonomy" id="181527"/>
    <lineage>
        <taxon>Eukaryota</taxon>
        <taxon>Fungi</taxon>
        <taxon>Dikarya</taxon>
        <taxon>Basidiomycota</taxon>
        <taxon>Agaricomycotina</taxon>
        <taxon>Agaricomycetes</taxon>
        <taxon>Agaricomycetidae</taxon>
        <taxon>Agaricales</taxon>
        <taxon>Pluteineae</taxon>
        <taxon>Pluteaceae</taxon>
        <taxon>Pluteus</taxon>
    </lineage>
</organism>
<evidence type="ECO:0000313" key="2">
    <source>
        <dbReference type="Proteomes" id="UP000308600"/>
    </source>
</evidence>
<name>A0ACD2ZZY0_9AGAR</name>
<accession>A0ACD2ZZY0</accession>
<protein>
    <submittedName>
        <fullName evidence="1">Uncharacterized protein</fullName>
    </submittedName>
</protein>
<gene>
    <name evidence="1" type="ORF">BDN72DRAFT_906494</name>
</gene>
<evidence type="ECO:0000313" key="1">
    <source>
        <dbReference type="EMBL" id="TFK58694.1"/>
    </source>
</evidence>
<proteinExistence type="predicted"/>
<sequence length="258" mass="29054">MSVMIKENHSPAPTRSRFPSVLSDGDELPPVGLVLGPSALPALARQTTYEGSLRNLSEWTRKCSDSSEVAPLISSCDRLMQSVIQQFFDLQKKDRELEDRLSPFSCAICLEILHEPATLDCGHMFCTHCLAKALHEQFPFLLDEFLAKRRRDPEEIDHNGVSWNGVSPFYFRTTGDLVSFLLNMSLTLEVCMKTLRQIVTYKCLLCKAKFAHVGEPSDKLRATLAVVRGGAAVDFDEMRLVDFDGLFVDPEYFELSLE</sequence>